<dbReference type="EMBL" id="MFLZ01000018">
    <property type="protein sequence ID" value="OGG79811.1"/>
    <property type="molecule type" value="Genomic_DNA"/>
</dbReference>
<comment type="caution">
    <text evidence="2">The sequence shown here is derived from an EMBL/GenBank/DDBJ whole genome shotgun (WGS) entry which is preliminary data.</text>
</comment>
<organism evidence="2 3">
    <name type="scientific">Candidatus Kaiserbacteria bacterium RIFCSPLOWO2_01_FULL_54_13</name>
    <dbReference type="NCBI Taxonomy" id="1798512"/>
    <lineage>
        <taxon>Bacteria</taxon>
        <taxon>Candidatus Kaiseribacteriota</taxon>
    </lineage>
</organism>
<evidence type="ECO:0000313" key="2">
    <source>
        <dbReference type="EMBL" id="OGG79811.1"/>
    </source>
</evidence>
<feature type="transmembrane region" description="Helical" evidence="1">
    <location>
        <begin position="6"/>
        <end position="25"/>
    </location>
</feature>
<evidence type="ECO:0000256" key="1">
    <source>
        <dbReference type="SAM" id="Phobius"/>
    </source>
</evidence>
<name>A0A1F6F1W4_9BACT</name>
<keyword evidence="1" id="KW-1133">Transmembrane helix</keyword>
<feature type="transmembrane region" description="Helical" evidence="1">
    <location>
        <begin position="169"/>
        <end position="187"/>
    </location>
</feature>
<keyword evidence="1" id="KW-0472">Membrane</keyword>
<protein>
    <submittedName>
        <fullName evidence="2">Uncharacterized protein</fullName>
    </submittedName>
</protein>
<evidence type="ECO:0000313" key="3">
    <source>
        <dbReference type="Proteomes" id="UP000177372"/>
    </source>
</evidence>
<dbReference type="Proteomes" id="UP000177372">
    <property type="component" value="Unassembled WGS sequence"/>
</dbReference>
<feature type="transmembrane region" description="Helical" evidence="1">
    <location>
        <begin position="115"/>
        <end position="131"/>
    </location>
</feature>
<gene>
    <name evidence="2" type="ORF">A3A39_00905</name>
</gene>
<feature type="transmembrane region" description="Helical" evidence="1">
    <location>
        <begin position="93"/>
        <end position="109"/>
    </location>
</feature>
<feature type="transmembrane region" description="Helical" evidence="1">
    <location>
        <begin position="143"/>
        <end position="163"/>
    </location>
</feature>
<keyword evidence="1" id="KW-0812">Transmembrane</keyword>
<reference evidence="2 3" key="1">
    <citation type="journal article" date="2016" name="Nat. Commun.">
        <title>Thousands of microbial genomes shed light on interconnected biogeochemical processes in an aquifer system.</title>
        <authorList>
            <person name="Anantharaman K."/>
            <person name="Brown C.T."/>
            <person name="Hug L.A."/>
            <person name="Sharon I."/>
            <person name="Castelle C.J."/>
            <person name="Probst A.J."/>
            <person name="Thomas B.C."/>
            <person name="Singh A."/>
            <person name="Wilkins M.J."/>
            <person name="Karaoz U."/>
            <person name="Brodie E.L."/>
            <person name="Williams K.H."/>
            <person name="Hubbard S.S."/>
            <person name="Banfield J.F."/>
        </authorList>
    </citation>
    <scope>NUCLEOTIDE SEQUENCE [LARGE SCALE GENOMIC DNA]</scope>
</reference>
<feature type="transmembrane region" description="Helical" evidence="1">
    <location>
        <begin position="63"/>
        <end position="81"/>
    </location>
</feature>
<accession>A0A1F6F1W4</accession>
<dbReference type="AlphaFoldDB" id="A0A1F6F1W4"/>
<sequence length="196" mass="21762">MIYDYHVVLALVASLFGVVGYVIYIRNIFRGFTKPHVFTWLAFALLDFIVFAAQLVAGGGPGSFVLLLGAFANVAIAILAFTKGEKDITRSDWVYFTLALLAILLWRVTYEPLTAVVILSLALILSYIPTFRKSYGKPHEESISIWGFDVFRFGISLFALSSFNLTTVLFPASIVVANASLVLMLLLRRRTLGRLS</sequence>
<proteinExistence type="predicted"/>
<feature type="transmembrane region" description="Helical" evidence="1">
    <location>
        <begin position="37"/>
        <end position="57"/>
    </location>
</feature>
<dbReference type="STRING" id="1798512.A3A39_00905"/>